<dbReference type="EC" id="2.7.7.106" evidence="5"/>
<dbReference type="HAMAP" id="MF_02114">
    <property type="entry name" value="CofC"/>
    <property type="match status" value="1"/>
</dbReference>
<dbReference type="GO" id="GO:0005525">
    <property type="term" value="F:GTP binding"/>
    <property type="evidence" value="ECO:0007669"/>
    <property type="project" value="UniProtKB-KW"/>
</dbReference>
<comment type="catalytic activity">
    <reaction evidence="5">
        <text>(2R)-3-phosphoglycerate + GTP + H(+) = 3-[(R)-glyceryl]-diphospho-5'-guanosine + diphosphate</text>
        <dbReference type="Rhea" id="RHEA:63440"/>
        <dbReference type="ChEBI" id="CHEBI:15378"/>
        <dbReference type="ChEBI" id="CHEBI:33019"/>
        <dbReference type="ChEBI" id="CHEBI:37565"/>
        <dbReference type="ChEBI" id="CHEBI:58272"/>
        <dbReference type="ChEBI" id="CHEBI:147306"/>
        <dbReference type="EC" id="2.7.7.106"/>
    </reaction>
</comment>
<dbReference type="PANTHER" id="PTHR40392:SF1">
    <property type="entry name" value="2-PHOSPHO-L-LACTATE GUANYLYLTRANSFERASE"/>
    <property type="match status" value="1"/>
</dbReference>
<dbReference type="UniPathway" id="UPA00071"/>
<dbReference type="RefSeq" id="WP_093269198.1">
    <property type="nucleotide sequence ID" value="NZ_FNDD01000002.1"/>
</dbReference>
<accession>A0A1G7WTX4</accession>
<dbReference type="STRING" id="861298.SAMN04488136_102168"/>
<dbReference type="InterPro" id="IPR002835">
    <property type="entry name" value="CofC"/>
</dbReference>
<evidence type="ECO:0000256" key="2">
    <source>
        <dbReference type="ARBA" id="ARBA00022695"/>
    </source>
</evidence>
<dbReference type="PANTHER" id="PTHR40392">
    <property type="entry name" value="2-PHOSPHO-L-LACTATE GUANYLYLTRANSFERASE"/>
    <property type="match status" value="1"/>
</dbReference>
<evidence type="ECO:0000256" key="1">
    <source>
        <dbReference type="ARBA" id="ARBA00022679"/>
    </source>
</evidence>
<dbReference type="SUPFAM" id="SSF53448">
    <property type="entry name" value="Nucleotide-diphospho-sugar transferases"/>
    <property type="match status" value="1"/>
</dbReference>
<dbReference type="Pfam" id="PF01983">
    <property type="entry name" value="CofC"/>
    <property type="match status" value="1"/>
</dbReference>
<sequence>MSEQLTFTNAQSVSSKKYALNIVIPMKGVQRAKQRLKHVLSVSQRETLALTLYTNTLRFVTEHYSQYELLVVTDDEHIASFARKFGAKVLREPQGALGLNAALKRATQWSLARGFDHQLIMPADIGELDKRELDAVIEAGFCGHDVVIARAKDLGTNALMTTPPDAIHPCFGARSALTHAKLAEQQSHRVAQLDLEKLSLDIDVSSDLARWSMPLSSQALNTKEMCHE</sequence>
<dbReference type="GO" id="GO:0043814">
    <property type="term" value="F:phospholactate guanylyltransferase activity"/>
    <property type="evidence" value="ECO:0007669"/>
    <property type="project" value="InterPro"/>
</dbReference>
<dbReference type="GO" id="GO:0052645">
    <property type="term" value="P:F420-0 metabolic process"/>
    <property type="evidence" value="ECO:0007669"/>
    <property type="project" value="UniProtKB-UniRule"/>
</dbReference>
<dbReference type="InterPro" id="IPR029044">
    <property type="entry name" value="Nucleotide-diphossugar_trans"/>
</dbReference>
<organism evidence="6 7">
    <name type="scientific">Vibrio xiamenensis</name>
    <dbReference type="NCBI Taxonomy" id="861298"/>
    <lineage>
        <taxon>Bacteria</taxon>
        <taxon>Pseudomonadati</taxon>
        <taxon>Pseudomonadota</taxon>
        <taxon>Gammaproteobacteria</taxon>
        <taxon>Vibrionales</taxon>
        <taxon>Vibrionaceae</taxon>
        <taxon>Vibrio</taxon>
    </lineage>
</organism>
<keyword evidence="2 5" id="KW-0548">Nucleotidyltransferase</keyword>
<comment type="function">
    <text evidence="5">Guanylyltransferase that catalyzes the activation of (2R)-3-phosphoglycerate (3PG) as 3-[(R)-glyceryl]-diphospho-5'-guanosine, via the condensation of 3PG with GTP. It is involved in the biosynthesis of a derivative of the hydride carrier cofactor coenzyme F420, 3PG-F420.</text>
</comment>
<evidence type="ECO:0000313" key="7">
    <source>
        <dbReference type="Proteomes" id="UP000198854"/>
    </source>
</evidence>
<proteinExistence type="inferred from homology"/>
<dbReference type="NCBIfam" id="TIGR03552">
    <property type="entry name" value="F420_cofC"/>
    <property type="match status" value="1"/>
</dbReference>
<name>A0A1G7WTX4_9VIBR</name>
<evidence type="ECO:0000256" key="3">
    <source>
        <dbReference type="ARBA" id="ARBA00022741"/>
    </source>
</evidence>
<dbReference type="Proteomes" id="UP000198854">
    <property type="component" value="Unassembled WGS sequence"/>
</dbReference>
<gene>
    <name evidence="5" type="primary">fbiD</name>
    <name evidence="6" type="ORF">SAMN04488136_102168</name>
</gene>
<evidence type="ECO:0000256" key="5">
    <source>
        <dbReference type="HAMAP-Rule" id="MF_02114"/>
    </source>
</evidence>
<dbReference type="OrthoDB" id="6334386at2"/>
<keyword evidence="7" id="KW-1185">Reference proteome</keyword>
<keyword evidence="4 5" id="KW-0342">GTP-binding</keyword>
<keyword evidence="3 5" id="KW-0547">Nucleotide-binding</keyword>
<reference evidence="6 7" key="1">
    <citation type="submission" date="2016-10" db="EMBL/GenBank/DDBJ databases">
        <authorList>
            <person name="de Groot N.N."/>
        </authorList>
    </citation>
    <scope>NUCLEOTIDE SEQUENCE [LARGE SCALE GENOMIC DNA]</scope>
    <source>
        <strain evidence="6 7">CGMCC 1.10228</strain>
    </source>
</reference>
<dbReference type="Gene3D" id="3.90.550.10">
    <property type="entry name" value="Spore Coat Polysaccharide Biosynthesis Protein SpsA, Chain A"/>
    <property type="match status" value="1"/>
</dbReference>
<dbReference type="AlphaFoldDB" id="A0A1G7WTX4"/>
<comment type="pathway">
    <text evidence="5">Cofactor biosynthesis; coenzyme F420 biosynthesis.</text>
</comment>
<evidence type="ECO:0000313" key="6">
    <source>
        <dbReference type="EMBL" id="SDG75392.1"/>
    </source>
</evidence>
<keyword evidence="1 5" id="KW-0808">Transferase</keyword>
<comment type="similarity">
    <text evidence="5">Belongs to the CofC family.</text>
</comment>
<evidence type="ECO:0000256" key="4">
    <source>
        <dbReference type="ARBA" id="ARBA00023134"/>
    </source>
</evidence>
<protein>
    <recommendedName>
        <fullName evidence="5">3-phospho-D-glycerate guanylyltransferase</fullName>
        <shortName evidence="5">3PG guanylyltransferase</shortName>
        <ecNumber evidence="5">2.7.7.106</ecNumber>
    </recommendedName>
</protein>
<dbReference type="EMBL" id="FNDD01000002">
    <property type="protein sequence ID" value="SDG75392.1"/>
    <property type="molecule type" value="Genomic_DNA"/>
</dbReference>